<dbReference type="RefSeq" id="WP_165372974.1">
    <property type="nucleotide sequence ID" value="NZ_CP012670.1"/>
</dbReference>
<evidence type="ECO:0000313" key="1">
    <source>
        <dbReference type="EMBL" id="AUX19729.1"/>
    </source>
</evidence>
<dbReference type="AlphaFoldDB" id="A0A4P2PT03"/>
<sequence length="155" mass="16010">MISTQLTHHLSLEVSCPACPETYAVPLDAVEQSQCHLDEHGPCSGMAIHECPTPYLASLAPREAIAHLHEAVRAFEEEVRGGGAHAVWADDQPGAPEAGARLGGLVKALLASTGAAGPAARMAAPARPPSEVEAVAAELTRWDDDGGAPRGPEPS</sequence>
<evidence type="ECO:0000313" key="2">
    <source>
        <dbReference type="Proteomes" id="UP000295781"/>
    </source>
</evidence>
<name>A0A4P2PT03_SORCE</name>
<reference evidence="1 2" key="1">
    <citation type="submission" date="2015-09" db="EMBL/GenBank/DDBJ databases">
        <title>Sorangium comparison.</title>
        <authorList>
            <person name="Zaburannyi N."/>
            <person name="Bunk B."/>
            <person name="Overmann J."/>
            <person name="Mueller R."/>
        </authorList>
    </citation>
    <scope>NUCLEOTIDE SEQUENCE [LARGE SCALE GENOMIC DNA]</scope>
    <source>
        <strain evidence="1 2">So ceGT47</strain>
    </source>
</reference>
<proteinExistence type="predicted"/>
<dbReference type="EMBL" id="CP012670">
    <property type="protein sequence ID" value="AUX19729.1"/>
    <property type="molecule type" value="Genomic_DNA"/>
</dbReference>
<dbReference type="Proteomes" id="UP000295781">
    <property type="component" value="Chromosome"/>
</dbReference>
<gene>
    <name evidence="1" type="ORF">SOCEGT47_001810</name>
</gene>
<organism evidence="1 2">
    <name type="scientific">Sorangium cellulosum</name>
    <name type="common">Polyangium cellulosum</name>
    <dbReference type="NCBI Taxonomy" id="56"/>
    <lineage>
        <taxon>Bacteria</taxon>
        <taxon>Pseudomonadati</taxon>
        <taxon>Myxococcota</taxon>
        <taxon>Polyangia</taxon>
        <taxon>Polyangiales</taxon>
        <taxon>Polyangiaceae</taxon>
        <taxon>Sorangium</taxon>
    </lineage>
</organism>
<accession>A0A4P2PT03</accession>
<protein>
    <submittedName>
        <fullName evidence="1">Uncharacterized protein</fullName>
    </submittedName>
</protein>